<evidence type="ECO:0000256" key="1">
    <source>
        <dbReference type="SAM" id="Phobius"/>
    </source>
</evidence>
<keyword evidence="1" id="KW-1133">Transmembrane helix</keyword>
<dbReference type="Proteomes" id="UP000839824">
    <property type="component" value="Unassembled WGS sequence"/>
</dbReference>
<dbReference type="AlphaFoldDB" id="A0A5Y3UZK2"/>
<proteinExistence type="predicted"/>
<evidence type="ECO:0000313" key="2">
    <source>
        <dbReference type="EMBL" id="ECJ2325288.1"/>
    </source>
</evidence>
<protein>
    <submittedName>
        <fullName evidence="2">Uncharacterized protein</fullName>
    </submittedName>
</protein>
<organism evidence="2">
    <name type="scientific">Salmonella enterica subsp. salamae</name>
    <dbReference type="NCBI Taxonomy" id="59202"/>
    <lineage>
        <taxon>Bacteria</taxon>
        <taxon>Pseudomonadati</taxon>
        <taxon>Pseudomonadota</taxon>
        <taxon>Gammaproteobacteria</taxon>
        <taxon>Enterobacterales</taxon>
        <taxon>Enterobacteriaceae</taxon>
        <taxon>Salmonella</taxon>
    </lineage>
</organism>
<keyword evidence="1" id="KW-0812">Transmembrane</keyword>
<keyword evidence="1" id="KW-0472">Membrane</keyword>
<accession>A0A5Y3UZK2</accession>
<dbReference type="EMBL" id="AAIXRY010000005">
    <property type="protein sequence ID" value="ECJ2325288.1"/>
    <property type="molecule type" value="Genomic_DNA"/>
</dbReference>
<name>A0A5Y3UZK2_SALER</name>
<reference evidence="2" key="1">
    <citation type="submission" date="2019-07" db="EMBL/GenBank/DDBJ databases">
        <authorList>
            <person name="Ashton P.M."/>
            <person name="Dallman T."/>
            <person name="Nair S."/>
            <person name="De Pinna E."/>
            <person name="Peters T."/>
            <person name="Grant K."/>
        </authorList>
    </citation>
    <scope>NUCLEOTIDE SEQUENCE [LARGE SCALE GENOMIC DNA]</scope>
    <source>
        <strain evidence="2">598112</strain>
    </source>
</reference>
<sequence>MTMVSVAQGQCHTPIDNNPMLLFQPYDYSQYYLVRPVVFLLTPVGFYLKYFWLRDLLFAPDA</sequence>
<comment type="caution">
    <text evidence="2">The sequence shown here is derived from an EMBL/GenBank/DDBJ whole genome shotgun (WGS) entry which is preliminary data.</text>
</comment>
<feature type="transmembrane region" description="Helical" evidence="1">
    <location>
        <begin position="29"/>
        <end position="48"/>
    </location>
</feature>
<gene>
    <name evidence="2" type="ORF">FNJ06_06640</name>
</gene>